<dbReference type="GO" id="GO:0008307">
    <property type="term" value="F:structural constituent of muscle"/>
    <property type="evidence" value="ECO:0007669"/>
    <property type="project" value="TreeGrafter"/>
</dbReference>
<evidence type="ECO:0000256" key="3">
    <source>
        <dbReference type="ARBA" id="ARBA00023179"/>
    </source>
</evidence>
<dbReference type="EMBL" id="QXTE01000170">
    <property type="protein sequence ID" value="TFK02916.1"/>
    <property type="molecule type" value="Genomic_DNA"/>
</dbReference>
<dbReference type="GO" id="GO:0005509">
    <property type="term" value="F:calcium ion binding"/>
    <property type="evidence" value="ECO:0007669"/>
    <property type="project" value="InterPro"/>
</dbReference>
<reference evidence="6 7" key="1">
    <citation type="submission" date="2019-04" db="EMBL/GenBank/DDBJ databases">
        <title>Draft genome of the big-headed turtle Platysternon megacephalum.</title>
        <authorList>
            <person name="Gong S."/>
        </authorList>
    </citation>
    <scope>NUCLEOTIDE SEQUENCE [LARGE SCALE GENOMIC DNA]</scope>
    <source>
        <strain evidence="6">DO16091913</strain>
        <tissue evidence="6">Muscle</tissue>
    </source>
</reference>
<keyword evidence="2" id="KW-0505">Motor protein</keyword>
<dbReference type="GO" id="GO:0016460">
    <property type="term" value="C:myosin II complex"/>
    <property type="evidence" value="ECO:0007669"/>
    <property type="project" value="TreeGrafter"/>
</dbReference>
<organism evidence="6 7">
    <name type="scientific">Platysternon megacephalum</name>
    <name type="common">big-headed turtle</name>
    <dbReference type="NCBI Taxonomy" id="55544"/>
    <lineage>
        <taxon>Eukaryota</taxon>
        <taxon>Metazoa</taxon>
        <taxon>Chordata</taxon>
        <taxon>Craniata</taxon>
        <taxon>Vertebrata</taxon>
        <taxon>Euteleostomi</taxon>
        <taxon>Archelosauria</taxon>
        <taxon>Testudinata</taxon>
        <taxon>Testudines</taxon>
        <taxon>Cryptodira</taxon>
        <taxon>Durocryptodira</taxon>
        <taxon>Testudinoidea</taxon>
        <taxon>Platysternidae</taxon>
        <taxon>Platysternon</taxon>
    </lineage>
</organism>
<keyword evidence="7" id="KW-1185">Reference proteome</keyword>
<accession>A0A4D9DXV9</accession>
<dbReference type="FunFam" id="1.10.238.10:FF:000019">
    <property type="entry name" value="Myosin light chain 1 skeletal"/>
    <property type="match status" value="1"/>
</dbReference>
<dbReference type="FunFam" id="1.10.238.10:FF:000056">
    <property type="entry name" value="Myosin light chain 1 skeletal"/>
    <property type="match status" value="1"/>
</dbReference>
<evidence type="ECO:0000256" key="4">
    <source>
        <dbReference type="SAM" id="MobiDB-lite"/>
    </source>
</evidence>
<feature type="region of interest" description="Disordered" evidence="4">
    <location>
        <begin position="92"/>
        <end position="138"/>
    </location>
</feature>
<evidence type="ECO:0000259" key="5">
    <source>
        <dbReference type="PROSITE" id="PS50222"/>
    </source>
</evidence>
<dbReference type="SUPFAM" id="SSF47473">
    <property type="entry name" value="EF-hand"/>
    <property type="match status" value="1"/>
</dbReference>
<dbReference type="InterPro" id="IPR002048">
    <property type="entry name" value="EF_hand_dom"/>
</dbReference>
<dbReference type="STRING" id="55544.A0A4D9DXV9"/>
<evidence type="ECO:0000313" key="6">
    <source>
        <dbReference type="EMBL" id="TFK02916.1"/>
    </source>
</evidence>
<dbReference type="OrthoDB" id="5959761at2759"/>
<keyword evidence="3" id="KW-0514">Muscle protein</keyword>
<dbReference type="PANTHER" id="PTHR23048:SF58">
    <property type="entry name" value="EF-HAND DOMAIN-CONTAINING PROTEIN"/>
    <property type="match status" value="1"/>
</dbReference>
<protein>
    <submittedName>
        <fullName evidence="6">Sterile alpha motif domain-containing protein 3</fullName>
    </submittedName>
</protein>
<dbReference type="Gene3D" id="1.10.238.10">
    <property type="entry name" value="EF-hand"/>
    <property type="match status" value="2"/>
</dbReference>
<dbReference type="PANTHER" id="PTHR23048">
    <property type="entry name" value="MYOSIN LIGHT CHAIN 1, 3"/>
    <property type="match status" value="1"/>
</dbReference>
<gene>
    <name evidence="6" type="ORF">DR999_PMT14643</name>
</gene>
<feature type="domain" description="EF-hand" evidence="5">
    <location>
        <begin position="269"/>
        <end position="304"/>
    </location>
</feature>
<comment type="caution">
    <text evidence="6">The sequence shown here is derived from an EMBL/GenBank/DDBJ whole genome shotgun (WGS) entry which is preliminary data.</text>
</comment>
<sequence length="336" mass="35413">MHLQAPRAGGGISSVGGAPCRGPGLAPVHVWHSCPLELASKKSPGAGGGGGELSLLTMNDAPICSPPPPFRVSPPPHTHCPYRALLQPDVTPGYLSRAGQDQPQAGTSPGPRSPGHVPPGPAAMPPKKELPVKKPVAAPAKPAVAKPAVAKPAAAAAKPKAPEPAPAPAPAPEKPKEPPIDLSKVVIEFSKDQLEDYKEAFQLFDRVGDGKIQLSQCGDVLRALGQNPTNAEVMKVLGHPKPDELNSRRVEFEQFLPMLQTIAKNKDHGTYEDYVEGLRVFDKEGNGTVMGAELRHVLSTLGEKLTEEEVDALLSGHEDSNGCINYEAFVKHILSG</sequence>
<name>A0A4D9DXV9_9SAUR</name>
<dbReference type="InterPro" id="IPR050230">
    <property type="entry name" value="CALM/Myosin/TropC-like"/>
</dbReference>
<keyword evidence="1" id="KW-0518">Myosin</keyword>
<feature type="region of interest" description="Disordered" evidence="4">
    <location>
        <begin position="154"/>
        <end position="179"/>
    </location>
</feature>
<proteinExistence type="predicted"/>
<dbReference type="AlphaFoldDB" id="A0A4D9DXV9"/>
<dbReference type="Proteomes" id="UP000297703">
    <property type="component" value="Unassembled WGS sequence"/>
</dbReference>
<reference evidence="6 7" key="2">
    <citation type="submission" date="2019-04" db="EMBL/GenBank/DDBJ databases">
        <title>The genome sequence of big-headed turtle.</title>
        <authorList>
            <person name="Gong S."/>
        </authorList>
    </citation>
    <scope>NUCLEOTIDE SEQUENCE [LARGE SCALE GENOMIC DNA]</scope>
    <source>
        <strain evidence="6">DO16091913</strain>
        <tissue evidence="6">Muscle</tissue>
    </source>
</reference>
<feature type="domain" description="EF-hand" evidence="5">
    <location>
        <begin position="192"/>
        <end position="227"/>
    </location>
</feature>
<evidence type="ECO:0000313" key="7">
    <source>
        <dbReference type="Proteomes" id="UP000297703"/>
    </source>
</evidence>
<evidence type="ECO:0000256" key="1">
    <source>
        <dbReference type="ARBA" id="ARBA00023123"/>
    </source>
</evidence>
<evidence type="ECO:0000256" key="2">
    <source>
        <dbReference type="ARBA" id="ARBA00023175"/>
    </source>
</evidence>
<dbReference type="PROSITE" id="PS50222">
    <property type="entry name" value="EF_HAND_2"/>
    <property type="match status" value="2"/>
</dbReference>
<dbReference type="SMART" id="SM00054">
    <property type="entry name" value="EFh"/>
    <property type="match status" value="2"/>
</dbReference>
<feature type="compositionally biased region" description="Pro residues" evidence="4">
    <location>
        <begin position="162"/>
        <end position="172"/>
    </location>
</feature>
<dbReference type="InterPro" id="IPR011992">
    <property type="entry name" value="EF-hand-dom_pair"/>
</dbReference>
<dbReference type="CDD" id="cd00051">
    <property type="entry name" value="EFh"/>
    <property type="match status" value="1"/>
</dbReference>